<dbReference type="AlphaFoldDB" id="A0A1H9WZ63"/>
<reference evidence="8" key="1">
    <citation type="submission" date="2016-10" db="EMBL/GenBank/DDBJ databases">
        <authorList>
            <person name="Varghese N."/>
            <person name="Submissions S."/>
        </authorList>
    </citation>
    <scope>NUCLEOTIDE SEQUENCE [LARGE SCALE GENOMIC DNA]</scope>
    <source>
        <strain evidence="8">S9</strain>
    </source>
</reference>
<dbReference type="InterPro" id="IPR036291">
    <property type="entry name" value="NAD(P)-bd_dom_sf"/>
</dbReference>
<dbReference type="GO" id="GO:0043115">
    <property type="term" value="F:precorrin-2 dehydrogenase activity"/>
    <property type="evidence" value="ECO:0007669"/>
    <property type="project" value="UniProtKB-EC"/>
</dbReference>
<evidence type="ECO:0000256" key="2">
    <source>
        <dbReference type="ARBA" id="ARBA00012400"/>
    </source>
</evidence>
<evidence type="ECO:0000256" key="1">
    <source>
        <dbReference type="ARBA" id="ARBA00005010"/>
    </source>
</evidence>
<sequence length="212" mass="23606">MSDFIPGMIRFDGQPCLVVGGGKVAARKIRKLVACKAEITVISPELHPDTAELQHNFHFLKRAFKQGDTKGAFFVVAASDNSQINLDIYNEAKHHVPLYNIADNQKHSNFFFPAVMERGPLKISVSTSGASPIVSKKIIVQLQQLFSADYEPFLETIGGLRQQILEANVPAEIKKVLLNTLADDKLLNAYKKKDEKMIESIISEVEEQVTLK</sequence>
<dbReference type="UniPathway" id="UPA00262">
    <property type="reaction ID" value="UER00222"/>
</dbReference>
<dbReference type="Gene3D" id="1.10.8.610">
    <property type="entry name" value="SirC, precorrin-2 dehydrogenase, C-terminal helical domain-like"/>
    <property type="match status" value="1"/>
</dbReference>
<dbReference type="InterPro" id="IPR006367">
    <property type="entry name" value="Sirohaem_synthase_N"/>
</dbReference>
<dbReference type="Gene3D" id="3.40.50.720">
    <property type="entry name" value="NAD(P)-binding Rossmann-like Domain"/>
    <property type="match status" value="1"/>
</dbReference>
<evidence type="ECO:0000256" key="3">
    <source>
        <dbReference type="ARBA" id="ARBA00023002"/>
    </source>
</evidence>
<dbReference type="InterPro" id="IPR042518">
    <property type="entry name" value="SirC_C"/>
</dbReference>
<comment type="pathway">
    <text evidence="1">Porphyrin-containing compound metabolism; siroheme biosynthesis; sirohydrochlorin from precorrin-2: step 1/1.</text>
</comment>
<comment type="catalytic activity">
    <reaction evidence="6">
        <text>precorrin-2 + NAD(+) = sirohydrochlorin + NADH + 2 H(+)</text>
        <dbReference type="Rhea" id="RHEA:15613"/>
        <dbReference type="ChEBI" id="CHEBI:15378"/>
        <dbReference type="ChEBI" id="CHEBI:57540"/>
        <dbReference type="ChEBI" id="CHEBI:57945"/>
        <dbReference type="ChEBI" id="CHEBI:58351"/>
        <dbReference type="ChEBI" id="CHEBI:58827"/>
        <dbReference type="EC" id="1.3.1.76"/>
    </reaction>
</comment>
<evidence type="ECO:0000256" key="4">
    <source>
        <dbReference type="ARBA" id="ARBA00023027"/>
    </source>
</evidence>
<dbReference type="EC" id="1.3.1.76" evidence="2"/>
<dbReference type="RefSeq" id="WP_093055516.1">
    <property type="nucleotide sequence ID" value="NZ_FOGT01000021.1"/>
</dbReference>
<dbReference type="SUPFAM" id="SSF51735">
    <property type="entry name" value="NAD(P)-binding Rossmann-fold domains"/>
    <property type="match status" value="1"/>
</dbReference>
<dbReference type="STRING" id="1601833.SAMN05518684_12163"/>
<keyword evidence="3" id="KW-0560">Oxidoreductase</keyword>
<dbReference type="GO" id="GO:0019354">
    <property type="term" value="P:siroheme biosynthetic process"/>
    <property type="evidence" value="ECO:0007669"/>
    <property type="project" value="UniProtKB-UniPathway"/>
</dbReference>
<dbReference type="GO" id="GO:0004325">
    <property type="term" value="F:ferrochelatase activity"/>
    <property type="evidence" value="ECO:0007669"/>
    <property type="project" value="InterPro"/>
</dbReference>
<dbReference type="PANTHER" id="PTHR35330:SF1">
    <property type="entry name" value="SIROHEME BIOSYNTHESIS PROTEIN MET8"/>
    <property type="match status" value="1"/>
</dbReference>
<dbReference type="InterPro" id="IPR028161">
    <property type="entry name" value="Met8-like"/>
</dbReference>
<accession>A0A1H9WZ63</accession>
<dbReference type="OrthoDB" id="9773765at2"/>
<dbReference type="NCBIfam" id="TIGR01470">
    <property type="entry name" value="cysG_Nterm"/>
    <property type="match status" value="1"/>
</dbReference>
<gene>
    <name evidence="7" type="ORF">SAMN05518684_12163</name>
</gene>
<dbReference type="PANTHER" id="PTHR35330">
    <property type="entry name" value="SIROHEME BIOSYNTHESIS PROTEIN MET8"/>
    <property type="match status" value="1"/>
</dbReference>
<keyword evidence="4" id="KW-0520">NAD</keyword>
<evidence type="ECO:0000313" key="8">
    <source>
        <dbReference type="Proteomes" id="UP000198571"/>
    </source>
</evidence>
<dbReference type="SUPFAM" id="SSF75615">
    <property type="entry name" value="Siroheme synthase middle domains-like"/>
    <property type="match status" value="1"/>
</dbReference>
<keyword evidence="5" id="KW-0627">Porphyrin biosynthesis</keyword>
<proteinExistence type="predicted"/>
<evidence type="ECO:0000256" key="6">
    <source>
        <dbReference type="ARBA" id="ARBA00047561"/>
    </source>
</evidence>
<dbReference type="EMBL" id="FOGT01000021">
    <property type="protein sequence ID" value="SES38947.1"/>
    <property type="molecule type" value="Genomic_DNA"/>
</dbReference>
<evidence type="ECO:0000313" key="7">
    <source>
        <dbReference type="EMBL" id="SES38947.1"/>
    </source>
</evidence>
<organism evidence="7 8">
    <name type="scientific">Salipaludibacillus aurantiacus</name>
    <dbReference type="NCBI Taxonomy" id="1601833"/>
    <lineage>
        <taxon>Bacteria</taxon>
        <taxon>Bacillati</taxon>
        <taxon>Bacillota</taxon>
        <taxon>Bacilli</taxon>
        <taxon>Bacillales</taxon>
        <taxon>Bacillaceae</taxon>
    </lineage>
</organism>
<protein>
    <recommendedName>
        <fullName evidence="2">precorrin-2 dehydrogenase</fullName>
        <ecNumber evidence="2">1.3.1.76</ecNumber>
    </recommendedName>
</protein>
<dbReference type="Pfam" id="PF13241">
    <property type="entry name" value="NAD_binding_7"/>
    <property type="match status" value="1"/>
</dbReference>
<name>A0A1H9WZ63_9BACI</name>
<keyword evidence="8" id="KW-1185">Reference proteome</keyword>
<evidence type="ECO:0000256" key="5">
    <source>
        <dbReference type="ARBA" id="ARBA00023244"/>
    </source>
</evidence>
<dbReference type="Proteomes" id="UP000198571">
    <property type="component" value="Unassembled WGS sequence"/>
</dbReference>